<feature type="domain" description="HNH nuclease" evidence="1">
    <location>
        <begin position="52"/>
        <end position="100"/>
    </location>
</feature>
<dbReference type="Proteomes" id="UP000187499">
    <property type="component" value="Chromosome"/>
</dbReference>
<evidence type="ECO:0000313" key="3">
    <source>
        <dbReference type="Proteomes" id="UP000187499"/>
    </source>
</evidence>
<keyword evidence="3" id="KW-1185">Reference proteome</keyword>
<dbReference type="EMBL" id="CP019323">
    <property type="protein sequence ID" value="APX73368.1"/>
    <property type="molecule type" value="Genomic_DNA"/>
</dbReference>
<dbReference type="KEGG" id="lalw:BTM29_07820"/>
<dbReference type="Pfam" id="PF07463">
    <property type="entry name" value="NUMOD4"/>
    <property type="match status" value="1"/>
</dbReference>
<evidence type="ECO:0000259" key="1">
    <source>
        <dbReference type="SMART" id="SM00507"/>
    </source>
</evidence>
<dbReference type="STRING" id="1847728.BTM29_07820"/>
<dbReference type="GO" id="GO:0016788">
    <property type="term" value="F:hydrolase activity, acting on ester bonds"/>
    <property type="evidence" value="ECO:0007669"/>
    <property type="project" value="InterPro"/>
</dbReference>
<dbReference type="InterPro" id="IPR003615">
    <property type="entry name" value="HNH_nuc"/>
</dbReference>
<gene>
    <name evidence="2" type="ORF">BTM29_07820</name>
</gene>
<dbReference type="SUPFAM" id="SSF64496">
    <property type="entry name" value="DNA-binding domain of intron-encoded endonucleases"/>
    <property type="match status" value="1"/>
</dbReference>
<dbReference type="SMART" id="SM00507">
    <property type="entry name" value="HNHc"/>
    <property type="match status" value="1"/>
</dbReference>
<dbReference type="Gene3D" id="3.90.75.20">
    <property type="match status" value="1"/>
</dbReference>
<sequence>MKEVWKPVYGFERLYEVSNKGNVKSLYRYKKRLVPFKQKNGYLSITLYKDGKEYFKLVHRLVALSFIPNPSNKKQVNHIDENKTNNCVDNLEWMTPKENMNYGTARERTNKSQGQSVIQMDQFGNIIGHFDTENEAAILSGANRYKISAVINGHRNLAGGYKWMKAGE</sequence>
<dbReference type="InterPro" id="IPR044925">
    <property type="entry name" value="His-Me_finger_sf"/>
</dbReference>
<evidence type="ECO:0000313" key="2">
    <source>
        <dbReference type="EMBL" id="APX73368.1"/>
    </source>
</evidence>
<dbReference type="InterPro" id="IPR010902">
    <property type="entry name" value="NUMOD4"/>
</dbReference>
<dbReference type="SUPFAM" id="SSF54060">
    <property type="entry name" value="His-Me finger endonucleases"/>
    <property type="match status" value="1"/>
</dbReference>
<dbReference type="InterPro" id="IPR036388">
    <property type="entry name" value="WH-like_DNA-bd_sf"/>
</dbReference>
<proteinExistence type="predicted"/>
<organism evidence="2 3">
    <name type="scientific">Companilactobacillus allii</name>
    <dbReference type="NCBI Taxonomy" id="1847728"/>
    <lineage>
        <taxon>Bacteria</taxon>
        <taxon>Bacillati</taxon>
        <taxon>Bacillota</taxon>
        <taxon>Bacilli</taxon>
        <taxon>Lactobacillales</taxon>
        <taxon>Lactobacillaceae</taxon>
        <taxon>Companilactobacillus</taxon>
    </lineage>
</organism>
<protein>
    <recommendedName>
        <fullName evidence="1">HNH nuclease domain-containing protein</fullName>
    </recommendedName>
</protein>
<dbReference type="AlphaFoldDB" id="A0A1P8Q683"/>
<reference evidence="3" key="1">
    <citation type="submission" date="2016-12" db="EMBL/GenBank/DDBJ databases">
        <authorList>
            <person name="Jung M.Y."/>
            <person name="Lee S.H."/>
        </authorList>
    </citation>
    <scope>NUCLEOTIDE SEQUENCE [LARGE SCALE GENOMIC DNA]</scope>
    <source>
        <strain evidence="3">WiKim39</strain>
    </source>
</reference>
<name>A0A1P8Q683_9LACO</name>
<accession>A0A1P8Q683</accession>
<dbReference type="Pfam" id="PF13392">
    <property type="entry name" value="HNH_3"/>
    <property type="match status" value="1"/>
</dbReference>
<dbReference type="Gene3D" id="1.10.10.10">
    <property type="entry name" value="Winged helix-like DNA-binding domain superfamily/Winged helix DNA-binding domain"/>
    <property type="match status" value="1"/>
</dbReference>